<dbReference type="EMBL" id="VDCV01000002">
    <property type="protein sequence ID" value="KAB5569740.1"/>
    <property type="molecule type" value="Genomic_DNA"/>
</dbReference>
<sequence length="73" mass="7974">MLSTLWAAVHALLDFSAESYFQLQVPLDCGVSPLFLLQVFALTISETRGGKPAQLVKRAFIESTGPCWSSEPC</sequence>
<protein>
    <submittedName>
        <fullName evidence="2">Uncharacterized protein</fullName>
    </submittedName>
</protein>
<reference evidence="3" key="1">
    <citation type="journal article" date="2019" name="Gigascience">
        <title>De novo genome assembly of the endangered Acer yangbiense, a plant species with extremely small populations endemic to Yunnan Province, China.</title>
        <authorList>
            <person name="Yang J."/>
            <person name="Wariss H.M."/>
            <person name="Tao L."/>
            <person name="Zhang R."/>
            <person name="Yun Q."/>
            <person name="Hollingsworth P."/>
            <person name="Dao Z."/>
            <person name="Luo G."/>
            <person name="Guo H."/>
            <person name="Ma Y."/>
            <person name="Sun W."/>
        </authorList>
    </citation>
    <scope>NUCLEOTIDE SEQUENCE [LARGE SCALE GENOMIC DNA]</scope>
    <source>
        <strain evidence="3">cv. br00</strain>
    </source>
</reference>
<gene>
    <name evidence="2" type="ORF">DKX38_003533</name>
</gene>
<evidence type="ECO:0000313" key="2">
    <source>
        <dbReference type="EMBL" id="KAB5569740.1"/>
    </source>
</evidence>
<dbReference type="Proteomes" id="UP000326939">
    <property type="component" value="Chromosome 2"/>
</dbReference>
<organism evidence="2 3">
    <name type="scientific">Salix brachista</name>
    <dbReference type="NCBI Taxonomy" id="2182728"/>
    <lineage>
        <taxon>Eukaryota</taxon>
        <taxon>Viridiplantae</taxon>
        <taxon>Streptophyta</taxon>
        <taxon>Embryophyta</taxon>
        <taxon>Tracheophyta</taxon>
        <taxon>Spermatophyta</taxon>
        <taxon>Magnoliopsida</taxon>
        <taxon>eudicotyledons</taxon>
        <taxon>Gunneridae</taxon>
        <taxon>Pentapetalae</taxon>
        <taxon>rosids</taxon>
        <taxon>fabids</taxon>
        <taxon>Malpighiales</taxon>
        <taxon>Salicaceae</taxon>
        <taxon>Saliceae</taxon>
        <taxon>Salix</taxon>
    </lineage>
</organism>
<comment type="caution">
    <text evidence="2">The sequence shown here is derived from an EMBL/GenBank/DDBJ whole genome shotgun (WGS) entry which is preliminary data.</text>
</comment>
<evidence type="ECO:0000313" key="3">
    <source>
        <dbReference type="Proteomes" id="UP000326939"/>
    </source>
</evidence>
<proteinExistence type="predicted"/>
<keyword evidence="1" id="KW-0732">Signal</keyword>
<name>A0A5N5NQ47_9ROSI</name>
<feature type="signal peptide" evidence="1">
    <location>
        <begin position="1"/>
        <end position="19"/>
    </location>
</feature>
<accession>A0A5N5NQ47</accession>
<keyword evidence="3" id="KW-1185">Reference proteome</keyword>
<dbReference type="AlphaFoldDB" id="A0A5N5NQ47"/>
<evidence type="ECO:0000256" key="1">
    <source>
        <dbReference type="SAM" id="SignalP"/>
    </source>
</evidence>
<feature type="chain" id="PRO_5024350334" evidence="1">
    <location>
        <begin position="20"/>
        <end position="73"/>
    </location>
</feature>